<dbReference type="SUPFAM" id="SSF48371">
    <property type="entry name" value="ARM repeat"/>
    <property type="match status" value="1"/>
</dbReference>
<feature type="region of interest" description="Disordered" evidence="5">
    <location>
        <begin position="1214"/>
        <end position="1344"/>
    </location>
</feature>
<dbReference type="GO" id="GO:0005730">
    <property type="term" value="C:nucleolus"/>
    <property type="evidence" value="ECO:0007669"/>
    <property type="project" value="InterPro"/>
</dbReference>
<reference evidence="6" key="1">
    <citation type="submission" date="2021-01" db="EMBL/GenBank/DDBJ databases">
        <title>A chromosome-scale assembly of European eel, Anguilla anguilla.</title>
        <authorList>
            <person name="Henkel C."/>
            <person name="Jong-Raadsen S.A."/>
            <person name="Dufour S."/>
            <person name="Weltzien F.-A."/>
            <person name="Palstra A.P."/>
            <person name="Pelster B."/>
            <person name="Spaink H.P."/>
            <person name="Van Den Thillart G.E."/>
            <person name="Jansen H."/>
            <person name="Zahm M."/>
            <person name="Klopp C."/>
            <person name="Cedric C."/>
            <person name="Louis A."/>
            <person name="Berthelot C."/>
            <person name="Parey E."/>
            <person name="Roest Crollius H."/>
            <person name="Montfort J."/>
            <person name="Robinson-Rechavi M."/>
            <person name="Bucao C."/>
            <person name="Bouchez O."/>
            <person name="Gislard M."/>
            <person name="Lluch J."/>
            <person name="Milhes M."/>
            <person name="Lampietro C."/>
            <person name="Lopez Roques C."/>
            <person name="Donnadieu C."/>
            <person name="Braasch I."/>
            <person name="Desvignes T."/>
            <person name="Postlethwait J."/>
            <person name="Bobe J."/>
            <person name="Guiguen Y."/>
            <person name="Dirks R."/>
        </authorList>
    </citation>
    <scope>NUCLEOTIDE SEQUENCE</scope>
    <source>
        <strain evidence="6">Tag_6206</strain>
        <tissue evidence="6">Liver</tissue>
    </source>
</reference>
<keyword evidence="7" id="KW-1185">Reference proteome</keyword>
<feature type="region of interest" description="Disordered" evidence="5">
    <location>
        <begin position="747"/>
        <end position="819"/>
    </location>
</feature>
<evidence type="ECO:0000256" key="5">
    <source>
        <dbReference type="SAM" id="MobiDB-lite"/>
    </source>
</evidence>
<sequence length="1344" mass="152002">MERSSVCPGKAGSCCGSVQHSHGMATATHADMGEIEKEPLRPKVTDAKGILKQNREFLDFFWDIAKPEQEIRLKAIENLIQYLKKSEKSDERTYTLKRLVDGLSHTREAARPGFSLALAQVLSVFEDVQLQSTLGYIKEKHDLQKVKKKLIRNAAFGNFFGVLALSQSGRLSKEPPVLLECVQLLQSLAQYREHLKDLPRKTMVDILSETTEEVFEEALLGALQSDLSAAFSTPEQLQLLLVAMQRFPGVLKPKKLKKLLGSATVVTQENIPKLVEVLKMAGRSVKRDRLLPAVALDLLQVALKEDSFELFWREAVVKGLLTEQSGPNNFMCYRLLGSALPLLSLPQLQQVLSGEVMRHYGEHVVSAQLPDRFKFAPEMETYVGDFLQGCSDPERQLAVTLGFTKLTNQGYPVVPSFWRVVQYLEPAVLRRYVDWLKGMFSHPQLESCLDFSTRRQQENQEAGVQNEHRVFRLRRWIIPRLTSIVENQQVKKDEDLVMEVARFVFFHTFFVAKKSTPDIPETETIPSVPVDEKTRSVIANSFFGLLQHLNHRPVQGDAPEAPAQNEKRAQGAMADGTLWIYRLVQYADVLLRQTKHVQCAQPFTPQQRQSWDSMLTSVEALQKKAKKAQTEETAAFQQLFLLVGIYLFRAAEESVDLMQDLQNCLEKAQAKKAKKKKKKATGTEEEAEEAEPQWAEVMVDILLSLLSQPSRFVRQVCRTVFAGICPHVTQRALGAILDVLDPHKDEEDSSVMVTDEKDEGKKRKRGQREEDEEDDQEEDEEEMESSDQDSDDDDNEEEDDKDDEALEEDEDAEEEEEVDQNFRLELMKVLQGQGALATEGDDSEDDELDDETMMKLDGSISALFAEQKKRIQAKKDEKERFRKEKALVRDFKIKVLDLVEVFLSKQSDSPLVLGIVEPLLSIIESGMSSETNQQEQDFLRKTADIFRNQLCRAKRYCKNVAGMQEDLHDMLERVLTRAQRLSDSSVSLYFFSASLYLVKVLRGSVSNAAAGKEEEGGEESSAALQGADMGGVDVERVTGLFKGALRSFMTRRKSALSGAMFIDLFTRFPVLCVRLLDSAVEYITEGVRQHQQGQACAIVLRGLQTKEVRQLMTDAQWAELCEKTVGQLAESLSSITGYKIKVVHEKVVKALELSQFLVRNIQQQKLSVNLEPLKEVLLPMNQLEGFRKTGQLEDTYWGVMKHFGILKPKVEKARKSAEEQAQQSAPKKKKKGFLPETKKRKNRKKQAPLEGRSRAGARTAAWGGPRCREAGAGQAGKKKNKRTGTRRESSRSRTAGRSPGRRPRRRPRRSLPPNQRRRTRNNSKEATLKLGNGINEHCTKPPPP</sequence>
<evidence type="ECO:0000256" key="1">
    <source>
        <dbReference type="ARBA" id="ARBA00004123"/>
    </source>
</evidence>
<accession>A0A9D3RVB7</accession>
<name>A0A9D3RVB7_ANGAN</name>
<keyword evidence="4" id="KW-0175">Coiled coil</keyword>
<keyword evidence="3" id="KW-0539">Nucleus</keyword>
<dbReference type="GO" id="GO:0003723">
    <property type="term" value="F:RNA binding"/>
    <property type="evidence" value="ECO:0007669"/>
    <property type="project" value="TreeGrafter"/>
</dbReference>
<dbReference type="PANTHER" id="PTHR13213:SF2">
    <property type="entry name" value="MYB-BINDING PROTEIN 1A"/>
    <property type="match status" value="1"/>
</dbReference>
<evidence type="ECO:0008006" key="8">
    <source>
        <dbReference type="Google" id="ProtNLM"/>
    </source>
</evidence>
<dbReference type="Proteomes" id="UP001044222">
    <property type="component" value="Chromosome 8"/>
</dbReference>
<dbReference type="InterPro" id="IPR007015">
    <property type="entry name" value="DNA_pol_V/MYBBP1A"/>
</dbReference>
<evidence type="ECO:0000256" key="2">
    <source>
        <dbReference type="ARBA" id="ARBA00006809"/>
    </source>
</evidence>
<evidence type="ECO:0000313" key="6">
    <source>
        <dbReference type="EMBL" id="KAG5844498.1"/>
    </source>
</evidence>
<evidence type="ECO:0000256" key="4">
    <source>
        <dbReference type="SAM" id="Coils"/>
    </source>
</evidence>
<protein>
    <recommendedName>
        <fullName evidence="8">Myb-binding protein 1A</fullName>
    </recommendedName>
</protein>
<dbReference type="PANTHER" id="PTHR13213">
    <property type="entry name" value="MYB-BINDING PROTEIN 1A FAMILY MEMBER"/>
    <property type="match status" value="1"/>
</dbReference>
<feature type="compositionally biased region" description="Basic residues" evidence="5">
    <location>
        <begin position="1299"/>
        <end position="1321"/>
    </location>
</feature>
<feature type="compositionally biased region" description="Basic residues" evidence="5">
    <location>
        <begin position="1226"/>
        <end position="1246"/>
    </location>
</feature>
<dbReference type="GO" id="GO:0003714">
    <property type="term" value="F:transcription corepressor activity"/>
    <property type="evidence" value="ECO:0007669"/>
    <property type="project" value="TreeGrafter"/>
</dbReference>
<evidence type="ECO:0000313" key="7">
    <source>
        <dbReference type="Proteomes" id="UP001044222"/>
    </source>
</evidence>
<dbReference type="Pfam" id="PF04931">
    <property type="entry name" value="DNA_pol_phi"/>
    <property type="match status" value="1"/>
</dbReference>
<proteinExistence type="inferred from homology"/>
<dbReference type="GO" id="GO:0043565">
    <property type="term" value="F:sequence-specific DNA binding"/>
    <property type="evidence" value="ECO:0007669"/>
    <property type="project" value="TreeGrafter"/>
</dbReference>
<gene>
    <name evidence="6" type="ORF">ANANG_G00163140</name>
</gene>
<comment type="similarity">
    <text evidence="2">Belongs to the MYBBP1A family.</text>
</comment>
<dbReference type="EMBL" id="JAFIRN010000008">
    <property type="protein sequence ID" value="KAG5844498.1"/>
    <property type="molecule type" value="Genomic_DNA"/>
</dbReference>
<dbReference type="InterPro" id="IPR016024">
    <property type="entry name" value="ARM-type_fold"/>
</dbReference>
<organism evidence="6 7">
    <name type="scientific">Anguilla anguilla</name>
    <name type="common">European freshwater eel</name>
    <name type="synonym">Muraena anguilla</name>
    <dbReference type="NCBI Taxonomy" id="7936"/>
    <lineage>
        <taxon>Eukaryota</taxon>
        <taxon>Metazoa</taxon>
        <taxon>Chordata</taxon>
        <taxon>Craniata</taxon>
        <taxon>Vertebrata</taxon>
        <taxon>Euteleostomi</taxon>
        <taxon>Actinopterygii</taxon>
        <taxon>Neopterygii</taxon>
        <taxon>Teleostei</taxon>
        <taxon>Anguilliformes</taxon>
        <taxon>Anguillidae</taxon>
        <taxon>Anguilla</taxon>
    </lineage>
</organism>
<feature type="compositionally biased region" description="Acidic residues" evidence="5">
    <location>
        <begin position="769"/>
        <end position="819"/>
    </location>
</feature>
<comment type="caution">
    <text evidence="6">The sequence shown here is derived from an EMBL/GenBank/DDBJ whole genome shotgun (WGS) entry which is preliminary data.</text>
</comment>
<evidence type="ECO:0000256" key="3">
    <source>
        <dbReference type="ARBA" id="ARBA00023242"/>
    </source>
</evidence>
<comment type="subcellular location">
    <subcellularLocation>
        <location evidence="1">Nucleus</location>
    </subcellularLocation>
</comment>
<feature type="coiled-coil region" evidence="4">
    <location>
        <begin position="618"/>
        <end position="690"/>
    </location>
</feature>